<dbReference type="GO" id="GO:0002161">
    <property type="term" value="F:aminoacyl-tRNA deacylase activity"/>
    <property type="evidence" value="ECO:0007669"/>
    <property type="project" value="InterPro"/>
</dbReference>
<dbReference type="AlphaFoldDB" id="A0A645B7C9"/>
<reference evidence="3" key="1">
    <citation type="submission" date="2019-08" db="EMBL/GenBank/DDBJ databases">
        <authorList>
            <person name="Kucharzyk K."/>
            <person name="Murdoch R.W."/>
            <person name="Higgins S."/>
            <person name="Loffler F."/>
        </authorList>
    </citation>
    <scope>NUCLEOTIDE SEQUENCE</scope>
</reference>
<dbReference type="PANTHER" id="PTHR31423:SF3">
    <property type="entry name" value="PROLYL-TRNA SYNTHETASE ASSOCIATED DOMAIN-CONTAINING PROTEIN 1-RELATED"/>
    <property type="match status" value="1"/>
</dbReference>
<dbReference type="InterPro" id="IPR036754">
    <property type="entry name" value="YbaK/aa-tRNA-synt-asso_dom_sf"/>
</dbReference>
<dbReference type="Gene3D" id="3.90.960.10">
    <property type="entry name" value="YbaK/aminoacyl-tRNA synthetase-associated domain"/>
    <property type="match status" value="1"/>
</dbReference>
<feature type="domain" description="YbaK/aminoacyl-tRNA synthetase-associated" evidence="2">
    <location>
        <begin position="26"/>
        <end position="152"/>
    </location>
</feature>
<sequence>MSRMERKESVLKKLEELNINYELISHPPIPTIEEAMVYWKDLKGIHCKNLFMRNHKGDKHYLILFDAQMQIAIHDLEKILKQGKLSFASPQRMDKYLGVEPGSVSPFGLINDINHEVIVFIDKKIVGTENLTFHPNDNRYSISISNNSLFKFLEHQTNKYEILALY</sequence>
<dbReference type="PANTHER" id="PTHR31423">
    <property type="entry name" value="YBAK DOMAIN-CONTAINING PROTEIN"/>
    <property type="match status" value="1"/>
</dbReference>
<comment type="caution">
    <text evidence="3">The sequence shown here is derived from an EMBL/GenBank/DDBJ whole genome shotgun (WGS) entry which is preliminary data.</text>
</comment>
<organism evidence="3">
    <name type="scientific">bioreactor metagenome</name>
    <dbReference type="NCBI Taxonomy" id="1076179"/>
    <lineage>
        <taxon>unclassified sequences</taxon>
        <taxon>metagenomes</taxon>
        <taxon>ecological metagenomes</taxon>
    </lineage>
</organism>
<name>A0A645B7C9_9ZZZZ</name>
<gene>
    <name evidence="3" type="primary">proX_12</name>
    <name evidence="3" type="ORF">SDC9_107372</name>
</gene>
<evidence type="ECO:0000259" key="2">
    <source>
        <dbReference type="Pfam" id="PF04073"/>
    </source>
</evidence>
<evidence type="ECO:0000313" key="3">
    <source>
        <dbReference type="EMBL" id="MPM60521.1"/>
    </source>
</evidence>
<dbReference type="InterPro" id="IPR007214">
    <property type="entry name" value="YbaK/aa-tRNA-synth-assoc-dom"/>
</dbReference>
<dbReference type="CDD" id="cd04335">
    <property type="entry name" value="PrdX_deacylase"/>
    <property type="match status" value="1"/>
</dbReference>
<evidence type="ECO:0000256" key="1">
    <source>
        <dbReference type="ARBA" id="ARBA00010201"/>
    </source>
</evidence>
<dbReference type="Pfam" id="PF04073">
    <property type="entry name" value="tRNA_edit"/>
    <property type="match status" value="1"/>
</dbReference>
<proteinExistence type="inferred from homology"/>
<dbReference type="InterPro" id="IPR040285">
    <property type="entry name" value="ProX/PRXD1"/>
</dbReference>
<comment type="similarity">
    <text evidence="1">Belongs to the PRORSD1 family.</text>
</comment>
<accession>A0A645B7C9</accession>
<protein>
    <submittedName>
        <fullName evidence="3">Prolyl-tRNA editing protein ProX</fullName>
    </submittedName>
</protein>
<dbReference type="EMBL" id="VSSQ01017843">
    <property type="protein sequence ID" value="MPM60521.1"/>
    <property type="molecule type" value="Genomic_DNA"/>
</dbReference>
<dbReference type="FunFam" id="3.90.960.10:FF:000005">
    <property type="entry name" value="Putative prolyl-tRNA synthetase"/>
    <property type="match status" value="1"/>
</dbReference>
<dbReference type="SUPFAM" id="SSF55826">
    <property type="entry name" value="YbaK/ProRS associated domain"/>
    <property type="match status" value="1"/>
</dbReference>